<dbReference type="InterPro" id="IPR001851">
    <property type="entry name" value="ABC_transp_permease"/>
</dbReference>
<keyword evidence="7 11" id="KW-1133">Transmembrane helix</keyword>
<dbReference type="CDD" id="cd06579">
    <property type="entry name" value="TM_PBP1_transp_AraH_like"/>
    <property type="match status" value="1"/>
</dbReference>
<dbReference type="Proteomes" id="UP000327039">
    <property type="component" value="Unassembled WGS sequence"/>
</dbReference>
<protein>
    <recommendedName>
        <fullName evidence="10">Xylose transport system permease protein XylH</fullName>
    </recommendedName>
</protein>
<feature type="transmembrane region" description="Helical" evidence="11">
    <location>
        <begin position="231"/>
        <end position="251"/>
    </location>
</feature>
<sequence length="411" mass="43168">MSQNTLAPDNTAAGGGLNPTENRFTRWLGHILADLGKNGIFIALIAVVALFAVLTNGILLRPQNLSNLVVQNGYILVLAIGMVMIIIAGHIDLSVGSVAAFIGAVSGVFAVQMGMPWWLSITLSLLIGALVGAWQGFWVAYVGIPAFIVTLAGMLIFRGLALVVLGNANIGSFPTEYRALGNGFLSGIFGESDPDLFTLLIGAVAIVALVVQQSRTRAGRQKYSQDVEPLVWFVAKLALIALVIGWFTWALASYKGIPVTLIVLAVLVLVYGVVMNRTVFGRHIYAIGGNRHAAELSGIKTRRADFWLFVNMGVLAALAGLIFTARLNLAGPKAGDGFELEAISAAFIGGAAVQGGVGTIGGAIIGGLIIGVLNNGMSIMGIGIEWQQAVKGLVLLLAVAFDVYNKRRSGN</sequence>
<comment type="caution">
    <text evidence="12">The sequence shown here is derived from an EMBL/GenBank/DDBJ whole genome shotgun (WGS) entry which is preliminary data.</text>
</comment>
<feature type="transmembrane region" description="Helical" evidence="11">
    <location>
        <begin position="40"/>
        <end position="60"/>
    </location>
</feature>
<evidence type="ECO:0000256" key="7">
    <source>
        <dbReference type="ARBA" id="ARBA00022989"/>
    </source>
</evidence>
<evidence type="ECO:0000256" key="2">
    <source>
        <dbReference type="ARBA" id="ARBA00022448"/>
    </source>
</evidence>
<accession>A0A5J5ISE7</accession>
<feature type="transmembrane region" description="Helical" evidence="11">
    <location>
        <begin position="72"/>
        <end position="91"/>
    </location>
</feature>
<comment type="function">
    <text evidence="9">Part of the binding-protein-dependent transport system for D-xylose. Probably responsible for the translocation of the substrate across the membrane.</text>
</comment>
<dbReference type="RefSeq" id="WP_150418714.1">
    <property type="nucleotide sequence ID" value="NZ_VYRZ01000002.1"/>
</dbReference>
<dbReference type="EMBL" id="VYRZ01000002">
    <property type="protein sequence ID" value="KAA9086553.1"/>
    <property type="molecule type" value="Genomic_DNA"/>
</dbReference>
<name>A0A5J5ISE7_9MICO</name>
<dbReference type="GO" id="GO:0005886">
    <property type="term" value="C:plasma membrane"/>
    <property type="evidence" value="ECO:0007669"/>
    <property type="project" value="UniProtKB-SubCell"/>
</dbReference>
<feature type="transmembrane region" description="Helical" evidence="11">
    <location>
        <begin position="257"/>
        <end position="274"/>
    </location>
</feature>
<evidence type="ECO:0000256" key="11">
    <source>
        <dbReference type="SAM" id="Phobius"/>
    </source>
</evidence>
<proteinExistence type="predicted"/>
<dbReference type="PANTHER" id="PTHR32196">
    <property type="entry name" value="ABC TRANSPORTER PERMEASE PROTEIN YPHD-RELATED-RELATED"/>
    <property type="match status" value="1"/>
</dbReference>
<gene>
    <name evidence="12" type="ORF">F6B42_05905</name>
</gene>
<dbReference type="NCBIfam" id="NF040906">
    <property type="entry name" value="GguB"/>
    <property type="match status" value="1"/>
</dbReference>
<keyword evidence="8 11" id="KW-0472">Membrane</keyword>
<evidence type="ECO:0000256" key="3">
    <source>
        <dbReference type="ARBA" id="ARBA00022475"/>
    </source>
</evidence>
<dbReference type="GO" id="GO:0022857">
    <property type="term" value="F:transmembrane transporter activity"/>
    <property type="evidence" value="ECO:0007669"/>
    <property type="project" value="InterPro"/>
</dbReference>
<feature type="transmembrane region" description="Helical" evidence="11">
    <location>
        <begin position="306"/>
        <end position="325"/>
    </location>
</feature>
<evidence type="ECO:0000256" key="9">
    <source>
        <dbReference type="ARBA" id="ARBA00035611"/>
    </source>
</evidence>
<keyword evidence="3" id="KW-1003">Cell membrane</keyword>
<keyword evidence="6 11" id="KW-0812">Transmembrane</keyword>
<dbReference type="Pfam" id="PF02653">
    <property type="entry name" value="BPD_transp_2"/>
    <property type="match status" value="1"/>
</dbReference>
<reference evidence="13" key="1">
    <citation type="submission" date="2019-09" db="EMBL/GenBank/DDBJ databases">
        <title>Mumia zhuanghuii sp. nov. isolated from the intestinal contents of plateau pika (Ochotona curzoniae) in the Qinghai-Tibet plateau of China.</title>
        <authorList>
            <person name="Tian Z."/>
        </authorList>
    </citation>
    <scope>NUCLEOTIDE SEQUENCE [LARGE SCALE GENOMIC DNA]</scope>
    <source>
        <strain evidence="13">DSM 25564</strain>
    </source>
</reference>
<organism evidence="12 13">
    <name type="scientific">Microbacterium radiodurans</name>
    <dbReference type="NCBI Taxonomy" id="661398"/>
    <lineage>
        <taxon>Bacteria</taxon>
        <taxon>Bacillati</taxon>
        <taxon>Actinomycetota</taxon>
        <taxon>Actinomycetes</taxon>
        <taxon>Micrococcales</taxon>
        <taxon>Microbacteriaceae</taxon>
        <taxon>Microbacterium</taxon>
    </lineage>
</organism>
<keyword evidence="5" id="KW-0762">Sugar transport</keyword>
<dbReference type="PANTHER" id="PTHR32196:SF32">
    <property type="entry name" value="XYLOSE TRANSPORT SYSTEM PERMEASE PROTEIN XYLH"/>
    <property type="match status" value="1"/>
</dbReference>
<feature type="transmembrane region" description="Helical" evidence="11">
    <location>
        <begin position="345"/>
        <end position="373"/>
    </location>
</feature>
<dbReference type="OrthoDB" id="3468954at2"/>
<keyword evidence="2" id="KW-0813">Transport</keyword>
<evidence type="ECO:0000256" key="5">
    <source>
        <dbReference type="ARBA" id="ARBA00022597"/>
    </source>
</evidence>
<feature type="transmembrane region" description="Helical" evidence="11">
    <location>
        <begin position="194"/>
        <end position="211"/>
    </location>
</feature>
<keyword evidence="13" id="KW-1185">Reference proteome</keyword>
<comment type="subcellular location">
    <subcellularLocation>
        <location evidence="1">Cell membrane</location>
        <topology evidence="1">Multi-pass membrane protein</topology>
    </subcellularLocation>
</comment>
<evidence type="ECO:0000256" key="8">
    <source>
        <dbReference type="ARBA" id="ARBA00023136"/>
    </source>
</evidence>
<evidence type="ECO:0000256" key="10">
    <source>
        <dbReference type="ARBA" id="ARBA00035686"/>
    </source>
</evidence>
<evidence type="ECO:0000256" key="4">
    <source>
        <dbReference type="ARBA" id="ARBA00022519"/>
    </source>
</evidence>
<evidence type="ECO:0000313" key="13">
    <source>
        <dbReference type="Proteomes" id="UP000327039"/>
    </source>
</evidence>
<keyword evidence="4" id="KW-0997">Cell inner membrane</keyword>
<evidence type="ECO:0000256" key="6">
    <source>
        <dbReference type="ARBA" id="ARBA00022692"/>
    </source>
</evidence>
<evidence type="ECO:0000313" key="12">
    <source>
        <dbReference type="EMBL" id="KAA9086553.1"/>
    </source>
</evidence>
<dbReference type="AlphaFoldDB" id="A0A5J5ISE7"/>
<evidence type="ECO:0000256" key="1">
    <source>
        <dbReference type="ARBA" id="ARBA00004651"/>
    </source>
</evidence>